<dbReference type="InterPro" id="IPR011059">
    <property type="entry name" value="Metal-dep_hydrolase_composite"/>
</dbReference>
<dbReference type="CDD" id="cd01300">
    <property type="entry name" value="YtcJ_like"/>
    <property type="match status" value="1"/>
</dbReference>
<evidence type="ECO:0000313" key="3">
    <source>
        <dbReference type="EMBL" id="PWK52905.1"/>
    </source>
</evidence>
<proteinExistence type="predicted"/>
<dbReference type="Gene3D" id="3.20.20.140">
    <property type="entry name" value="Metal-dependent hydrolases"/>
    <property type="match status" value="1"/>
</dbReference>
<dbReference type="PROSITE" id="PS51257">
    <property type="entry name" value="PROKAR_LIPOPROTEIN"/>
    <property type="match status" value="1"/>
</dbReference>
<dbReference type="EMBL" id="QGGU01000004">
    <property type="protein sequence ID" value="PWK52905.1"/>
    <property type="molecule type" value="Genomic_DNA"/>
</dbReference>
<sequence>MRVIQGLLIAGLLALSLQACKQSSSPEQQQPQSDDVTVIADTLFYNATVYTLSWPSPALDGTPAADAPFYKSSEASNAQGSDRVHWRSDANAVAVSDGRIVAVGDNESLSSFVDDQTQKIDLKGAILIPGLVDSHAHVSELGQILSRVNLIDVPSPEDAIDWIQQQTDAQAGEWIIGQGWDEGAWANNYPNRQLLDKAFPDNPVLLKSLHGFAVWVNSAALKAANITASTKAPIGGEIVRDNNGEPTGILLNRATTLMDTAIPEPSDKQVSQWIMAGLQQMAKDGYVAIHQAGASAQHMRVFQQLREQNQLPIRVYAMLSARDESLSTHWLKQGPQIDPEGFYDVRSVKAYYDGALGSRGARLLQDYSDKPGHKGVSGDGYGFDSSLVRRLMAAGFQVGIHAIGDAGNRETLDFIESVYKQYPNASELRHRIEHAQVIHSDDFSRFADLNVIASMEPPHAVEDKTWAEDRLGPDRIKGAYAWRQLREQGVPITFNSDLPGSDHNFFYGFHAGITRRDKQQEPSDGWYPSEALTAEETLRAYTDWAAYSAFREDDTGTIEVGKWADFTVMDIDPLNTHPDKLLDGEILMTVVNGKVVYQREN</sequence>
<evidence type="ECO:0000259" key="2">
    <source>
        <dbReference type="Pfam" id="PF07969"/>
    </source>
</evidence>
<dbReference type="InterPro" id="IPR033932">
    <property type="entry name" value="YtcJ-like"/>
</dbReference>
<dbReference type="AlphaFoldDB" id="A0A316FXR6"/>
<dbReference type="RefSeq" id="WP_109762886.1">
    <property type="nucleotide sequence ID" value="NZ_QGGU01000004.1"/>
</dbReference>
<feature type="signal peptide" evidence="1">
    <location>
        <begin position="1"/>
        <end position="21"/>
    </location>
</feature>
<dbReference type="PANTHER" id="PTHR22642">
    <property type="entry name" value="IMIDAZOLONEPROPIONASE"/>
    <property type="match status" value="1"/>
</dbReference>
<name>A0A316FXR6_9GAMM</name>
<dbReference type="SUPFAM" id="SSF51556">
    <property type="entry name" value="Metallo-dependent hydrolases"/>
    <property type="match status" value="1"/>
</dbReference>
<dbReference type="PANTHER" id="PTHR22642:SF2">
    <property type="entry name" value="PROTEIN LONG AFTER FAR-RED 3"/>
    <property type="match status" value="1"/>
</dbReference>
<dbReference type="OrthoDB" id="9031471at2"/>
<dbReference type="Gene3D" id="2.30.40.10">
    <property type="entry name" value="Urease, subunit C, domain 1"/>
    <property type="match status" value="1"/>
</dbReference>
<dbReference type="InterPro" id="IPR032466">
    <property type="entry name" value="Metal_Hydrolase"/>
</dbReference>
<keyword evidence="1" id="KW-0732">Signal</keyword>
<feature type="chain" id="PRO_5016270409" description="Amidohydrolase 3 domain-containing protein" evidence="1">
    <location>
        <begin position="22"/>
        <end position="601"/>
    </location>
</feature>
<protein>
    <recommendedName>
        <fullName evidence="2">Amidohydrolase 3 domain-containing protein</fullName>
    </recommendedName>
</protein>
<accession>A0A316FXR6</accession>
<dbReference type="Gene3D" id="3.10.310.70">
    <property type="match status" value="1"/>
</dbReference>
<gene>
    <name evidence="3" type="ORF">C8D97_104123</name>
</gene>
<dbReference type="SUPFAM" id="SSF51338">
    <property type="entry name" value="Composite domain of metallo-dependent hydrolases"/>
    <property type="match status" value="1"/>
</dbReference>
<dbReference type="GO" id="GO:0016810">
    <property type="term" value="F:hydrolase activity, acting on carbon-nitrogen (but not peptide) bonds"/>
    <property type="evidence" value="ECO:0007669"/>
    <property type="project" value="InterPro"/>
</dbReference>
<evidence type="ECO:0000256" key="1">
    <source>
        <dbReference type="SAM" id="SignalP"/>
    </source>
</evidence>
<feature type="domain" description="Amidohydrolase 3" evidence="2">
    <location>
        <begin position="120"/>
        <end position="597"/>
    </location>
</feature>
<dbReference type="Pfam" id="PF07969">
    <property type="entry name" value="Amidohydro_3"/>
    <property type="match status" value="1"/>
</dbReference>
<dbReference type="Proteomes" id="UP000245790">
    <property type="component" value="Unassembled WGS sequence"/>
</dbReference>
<reference evidence="3 4" key="1">
    <citation type="submission" date="2018-05" db="EMBL/GenBank/DDBJ databases">
        <title>Genomic Encyclopedia of Type Strains, Phase IV (KMG-IV): sequencing the most valuable type-strain genomes for metagenomic binning, comparative biology and taxonomic classification.</title>
        <authorList>
            <person name="Goeker M."/>
        </authorList>
    </citation>
    <scope>NUCLEOTIDE SEQUENCE [LARGE SCALE GENOMIC DNA]</scope>
    <source>
        <strain evidence="3 4">DSM 25350</strain>
    </source>
</reference>
<evidence type="ECO:0000313" key="4">
    <source>
        <dbReference type="Proteomes" id="UP000245790"/>
    </source>
</evidence>
<organism evidence="3 4">
    <name type="scientific">Pleionea mediterranea</name>
    <dbReference type="NCBI Taxonomy" id="523701"/>
    <lineage>
        <taxon>Bacteria</taxon>
        <taxon>Pseudomonadati</taxon>
        <taxon>Pseudomonadota</taxon>
        <taxon>Gammaproteobacteria</taxon>
        <taxon>Oceanospirillales</taxon>
        <taxon>Pleioneaceae</taxon>
        <taxon>Pleionea</taxon>
    </lineage>
</organism>
<keyword evidence="4" id="KW-1185">Reference proteome</keyword>
<dbReference type="InterPro" id="IPR013108">
    <property type="entry name" value="Amidohydro_3"/>
</dbReference>
<comment type="caution">
    <text evidence="3">The sequence shown here is derived from an EMBL/GenBank/DDBJ whole genome shotgun (WGS) entry which is preliminary data.</text>
</comment>